<protein>
    <recommendedName>
        <fullName evidence="3">GGDEF domain-containing protein, diguanylate cyclase (C-di-GMP synthetase) or its enzymatically inactive variants</fullName>
    </recommendedName>
</protein>
<dbReference type="RefSeq" id="WP_091554552.1">
    <property type="nucleotide sequence ID" value="NZ_BNAC01000002.1"/>
</dbReference>
<dbReference type="AlphaFoldDB" id="A0A1I1I7L8"/>
<dbReference type="STRING" id="1225127.SAMN05661030_0586"/>
<evidence type="ECO:0000313" key="1">
    <source>
        <dbReference type="EMBL" id="SFC29220.1"/>
    </source>
</evidence>
<name>A0A1I1I7L8_9ACTN</name>
<sequence>MTALLDVDATTLLPGRAALLDVLALRRPTPPATPTTGLVLVGLPAPAGLPLGAAQLVEAAAALSAALLPGEWLARHGADAFAVVTEEPMPATAARLLAALPSGASAGLCPVTADRAAPDVLRLAALGLVLARLGEPGAVVRYPTA</sequence>
<gene>
    <name evidence="1" type="ORF">SAMN05661030_0586</name>
</gene>
<accession>A0A1I1I7L8</accession>
<evidence type="ECO:0000313" key="2">
    <source>
        <dbReference type="Proteomes" id="UP000199022"/>
    </source>
</evidence>
<dbReference type="EMBL" id="FOMD01000001">
    <property type="protein sequence ID" value="SFC29220.1"/>
    <property type="molecule type" value="Genomic_DNA"/>
</dbReference>
<proteinExistence type="predicted"/>
<reference evidence="2" key="1">
    <citation type="submission" date="2016-10" db="EMBL/GenBank/DDBJ databases">
        <authorList>
            <person name="Varghese N."/>
            <person name="Submissions S."/>
        </authorList>
    </citation>
    <scope>NUCLEOTIDE SEQUENCE [LARGE SCALE GENOMIC DNA]</scope>
    <source>
        <strain evidence="2">DSM 45962</strain>
    </source>
</reference>
<dbReference type="Proteomes" id="UP000199022">
    <property type="component" value="Unassembled WGS sequence"/>
</dbReference>
<evidence type="ECO:0008006" key="3">
    <source>
        <dbReference type="Google" id="ProtNLM"/>
    </source>
</evidence>
<keyword evidence="2" id="KW-1185">Reference proteome</keyword>
<organism evidence="1 2">
    <name type="scientific">Klenkia taihuensis</name>
    <dbReference type="NCBI Taxonomy" id="1225127"/>
    <lineage>
        <taxon>Bacteria</taxon>
        <taxon>Bacillati</taxon>
        <taxon>Actinomycetota</taxon>
        <taxon>Actinomycetes</taxon>
        <taxon>Geodermatophilales</taxon>
        <taxon>Geodermatophilaceae</taxon>
        <taxon>Klenkia</taxon>
    </lineage>
</organism>